<dbReference type="EMBL" id="BAAAHB010000061">
    <property type="protein sequence ID" value="GAA0479269.1"/>
    <property type="molecule type" value="Genomic_DNA"/>
</dbReference>
<feature type="region of interest" description="Disordered" evidence="1">
    <location>
        <begin position="106"/>
        <end position="181"/>
    </location>
</feature>
<keyword evidence="3" id="KW-1185">Reference proteome</keyword>
<organism evidence="2 3">
    <name type="scientific">Streptomyces stramineus</name>
    <dbReference type="NCBI Taxonomy" id="173861"/>
    <lineage>
        <taxon>Bacteria</taxon>
        <taxon>Bacillati</taxon>
        <taxon>Actinomycetota</taxon>
        <taxon>Actinomycetes</taxon>
        <taxon>Kitasatosporales</taxon>
        <taxon>Streptomycetaceae</taxon>
        <taxon>Streptomyces</taxon>
    </lineage>
</organism>
<proteinExistence type="predicted"/>
<evidence type="ECO:0000256" key="1">
    <source>
        <dbReference type="SAM" id="MobiDB-lite"/>
    </source>
</evidence>
<evidence type="ECO:0000313" key="2">
    <source>
        <dbReference type="EMBL" id="GAA0479269.1"/>
    </source>
</evidence>
<dbReference type="Proteomes" id="UP001499895">
    <property type="component" value="Unassembled WGS sequence"/>
</dbReference>
<comment type="caution">
    <text evidence="2">The sequence shown here is derived from an EMBL/GenBank/DDBJ whole genome shotgun (WGS) entry which is preliminary data.</text>
</comment>
<name>A0ABN1AL60_9ACTN</name>
<feature type="region of interest" description="Disordered" evidence="1">
    <location>
        <begin position="38"/>
        <end position="92"/>
    </location>
</feature>
<accession>A0ABN1AL60</accession>
<reference evidence="2 3" key="1">
    <citation type="journal article" date="2019" name="Int. J. Syst. Evol. Microbiol.">
        <title>The Global Catalogue of Microorganisms (GCM) 10K type strain sequencing project: providing services to taxonomists for standard genome sequencing and annotation.</title>
        <authorList>
            <consortium name="The Broad Institute Genomics Platform"/>
            <consortium name="The Broad Institute Genome Sequencing Center for Infectious Disease"/>
            <person name="Wu L."/>
            <person name="Ma J."/>
        </authorList>
    </citation>
    <scope>NUCLEOTIDE SEQUENCE [LARGE SCALE GENOMIC DNA]</scope>
    <source>
        <strain evidence="2 3">JCM 10649</strain>
    </source>
</reference>
<feature type="compositionally biased region" description="Low complexity" evidence="1">
    <location>
        <begin position="144"/>
        <end position="160"/>
    </location>
</feature>
<protein>
    <submittedName>
        <fullName evidence="2">Uncharacterized protein</fullName>
    </submittedName>
</protein>
<gene>
    <name evidence="2" type="ORF">GCM10009544_46510</name>
</gene>
<evidence type="ECO:0000313" key="3">
    <source>
        <dbReference type="Proteomes" id="UP001499895"/>
    </source>
</evidence>
<sequence>MTAPAAPPPAPEFWQRRPSAAYRRPDRVPVRCWDAAATRGAPAVRVREEREQAEGAGQLFRPAGNSSPERRFAPGHRPMTPGQASALQPAAGNKAVGLAIDRARAGGPKIPWAAPGTRSKRTQGEAGIERGESPPQRQQRVEQKQQATRTTRSGRAGTSAKGKEIAEEPEEIGNPTLRFTSSYAGPTVQSLTARQQIGFEQQATLVRADGMTTPAEEAYDFWQEVTDQNLQISPNSVNYHPAKAKTPWVVDGLFHPPYNTIDGTVTKNDEHITFHDSPGFSSGEAMTNGYWLCSYEVKFRWKVRRKLGGRFTKQGPSWTSTEMVHRVESTFDPEHPEATAQITARPAGDRTWNVELPD</sequence>